<sequence length="261" mass="29240">MLDTFFLSLFLQICVQCLHVGGVIGGSVLGSRVITDTAESAGPMNFWLQGQPSCSIDTYHGTALAMTIDREKCESQGVIIGQPCKLSIGYLTITLKNVTSYKVLRVSDGRVSYTVFFAPKCQFPPLKEGDVVVEPSMPLHRFLKGKHQVKIEFAVFGTNQSRTIRILKGMDPICMWNGNVEISKNPSCEDMTIDAVRNWMIFKTTIYRLSEGEQYVTYSWGSNSNDLTVTLDWTNEGEALEVEECRSKFTEHPHSMLRTSL</sequence>
<evidence type="ECO:0000313" key="3">
    <source>
        <dbReference type="EMBL" id="KAL5111100.1"/>
    </source>
</evidence>
<dbReference type="InterPro" id="IPR043785">
    <property type="entry name" value="DUF5727"/>
</dbReference>
<reference evidence="3 4" key="1">
    <citation type="journal article" date="2022" name="Front. Cell. Infect. Microbiol.">
        <title>The Genomes of Two Strains of Taenia crassiceps the Animal Model for the Study of Human Cysticercosis.</title>
        <authorList>
            <person name="Bobes R.J."/>
            <person name="Estrada K."/>
            <person name="Rios-Valencia D.G."/>
            <person name="Calderon-Gallegos A."/>
            <person name="de la Torre P."/>
            <person name="Carrero J.C."/>
            <person name="Sanchez-Flores A."/>
            <person name="Laclette J.P."/>
        </authorList>
    </citation>
    <scope>NUCLEOTIDE SEQUENCE [LARGE SCALE GENOMIC DNA]</scope>
    <source>
        <strain evidence="3">WFUcys</strain>
    </source>
</reference>
<name>A0ABR4QNX9_9CEST</name>
<protein>
    <recommendedName>
        <fullName evidence="2">DUF5727 domain-containing protein</fullName>
    </recommendedName>
</protein>
<evidence type="ECO:0000313" key="4">
    <source>
        <dbReference type="Proteomes" id="UP001651158"/>
    </source>
</evidence>
<feature type="chain" id="PRO_5047406174" description="DUF5727 domain-containing protein" evidence="1">
    <location>
        <begin position="26"/>
        <end position="261"/>
    </location>
</feature>
<keyword evidence="4" id="KW-1185">Reference proteome</keyword>
<dbReference type="Pfam" id="PF18997">
    <property type="entry name" value="DUF5727"/>
    <property type="match status" value="1"/>
</dbReference>
<organism evidence="3 4">
    <name type="scientific">Taenia crassiceps</name>
    <dbReference type="NCBI Taxonomy" id="6207"/>
    <lineage>
        <taxon>Eukaryota</taxon>
        <taxon>Metazoa</taxon>
        <taxon>Spiralia</taxon>
        <taxon>Lophotrochozoa</taxon>
        <taxon>Platyhelminthes</taxon>
        <taxon>Cestoda</taxon>
        <taxon>Eucestoda</taxon>
        <taxon>Cyclophyllidea</taxon>
        <taxon>Taeniidae</taxon>
        <taxon>Taenia</taxon>
    </lineage>
</organism>
<comment type="caution">
    <text evidence="3">The sequence shown here is derived from an EMBL/GenBank/DDBJ whole genome shotgun (WGS) entry which is preliminary data.</text>
</comment>
<feature type="signal peptide" evidence="1">
    <location>
        <begin position="1"/>
        <end position="25"/>
    </location>
</feature>
<dbReference type="EMBL" id="JAKROA010000001">
    <property type="protein sequence ID" value="KAL5111100.1"/>
    <property type="molecule type" value="Genomic_DNA"/>
</dbReference>
<feature type="domain" description="DUF5727" evidence="2">
    <location>
        <begin position="66"/>
        <end position="248"/>
    </location>
</feature>
<evidence type="ECO:0000256" key="1">
    <source>
        <dbReference type="SAM" id="SignalP"/>
    </source>
</evidence>
<evidence type="ECO:0000259" key="2">
    <source>
        <dbReference type="Pfam" id="PF18997"/>
    </source>
</evidence>
<gene>
    <name evidence="3" type="ORF">TcWFU_000124</name>
</gene>
<keyword evidence="1" id="KW-0732">Signal</keyword>
<accession>A0ABR4QNX9</accession>
<proteinExistence type="predicted"/>
<dbReference type="Proteomes" id="UP001651158">
    <property type="component" value="Unassembled WGS sequence"/>
</dbReference>